<organism evidence="2 3">
    <name type="scientific">Neocucurbitaria cava</name>
    <dbReference type="NCBI Taxonomy" id="798079"/>
    <lineage>
        <taxon>Eukaryota</taxon>
        <taxon>Fungi</taxon>
        <taxon>Dikarya</taxon>
        <taxon>Ascomycota</taxon>
        <taxon>Pezizomycotina</taxon>
        <taxon>Dothideomycetes</taxon>
        <taxon>Pleosporomycetidae</taxon>
        <taxon>Pleosporales</taxon>
        <taxon>Pleosporineae</taxon>
        <taxon>Cucurbitariaceae</taxon>
        <taxon>Neocucurbitaria</taxon>
    </lineage>
</organism>
<dbReference type="OrthoDB" id="5326346at2759"/>
<name>A0A9W8Y2Z9_9PLEO</name>
<comment type="caution">
    <text evidence="2">The sequence shown here is derived from an EMBL/GenBank/DDBJ whole genome shotgun (WGS) entry which is preliminary data.</text>
</comment>
<evidence type="ECO:0000256" key="1">
    <source>
        <dbReference type="SAM" id="MobiDB-lite"/>
    </source>
</evidence>
<feature type="region of interest" description="Disordered" evidence="1">
    <location>
        <begin position="1"/>
        <end position="77"/>
    </location>
</feature>
<dbReference type="EMBL" id="JAPEUY010000014">
    <property type="protein sequence ID" value="KAJ4366455.1"/>
    <property type="molecule type" value="Genomic_DNA"/>
</dbReference>
<keyword evidence="3" id="KW-1185">Reference proteome</keyword>
<protein>
    <recommendedName>
        <fullName evidence="4">BTB domain-containing protein</fullName>
    </recommendedName>
</protein>
<dbReference type="Proteomes" id="UP001140560">
    <property type="component" value="Unassembled WGS sequence"/>
</dbReference>
<feature type="compositionally biased region" description="Basic and acidic residues" evidence="1">
    <location>
        <begin position="51"/>
        <end position="66"/>
    </location>
</feature>
<gene>
    <name evidence="2" type="ORF">N0V83_008091</name>
</gene>
<reference evidence="2" key="1">
    <citation type="submission" date="2022-10" db="EMBL/GenBank/DDBJ databases">
        <title>Tapping the CABI collections for fungal endophytes: first genome assemblies for Collariella, Neodidymelliopsis, Ascochyta clinopodiicola, Didymella pomorum, Didymosphaeria variabile, Neocosmospora piperis and Neocucurbitaria cava.</title>
        <authorList>
            <person name="Hill R."/>
        </authorList>
    </citation>
    <scope>NUCLEOTIDE SEQUENCE</scope>
    <source>
        <strain evidence="2">IMI 356814</strain>
    </source>
</reference>
<feature type="compositionally biased region" description="Acidic residues" evidence="1">
    <location>
        <begin position="12"/>
        <end position="21"/>
    </location>
</feature>
<dbReference type="SUPFAM" id="SSF54695">
    <property type="entry name" value="POZ domain"/>
    <property type="match status" value="1"/>
</dbReference>
<evidence type="ECO:0000313" key="2">
    <source>
        <dbReference type="EMBL" id="KAJ4366455.1"/>
    </source>
</evidence>
<dbReference type="InterPro" id="IPR011333">
    <property type="entry name" value="SKP1/BTB/POZ_sf"/>
</dbReference>
<dbReference type="AlphaFoldDB" id="A0A9W8Y2Z9"/>
<evidence type="ECO:0008006" key="4">
    <source>
        <dbReference type="Google" id="ProtNLM"/>
    </source>
</evidence>
<dbReference type="Gene3D" id="3.30.710.10">
    <property type="entry name" value="Potassium Channel Kv1.1, Chain A"/>
    <property type="match status" value="1"/>
</dbReference>
<accession>A0A9W8Y2Z9</accession>
<evidence type="ECO:0000313" key="3">
    <source>
        <dbReference type="Proteomes" id="UP001140560"/>
    </source>
</evidence>
<proteinExistence type="predicted"/>
<sequence>MVIEHDATTIDEGSETEQEEPPSEHGPSEEPDYVYELSHMDAQVFITKRTSAKENSDEKSDQHQSDIEPTDDTEPTVEYQVSSKHLIMASGKFRSELTGPWAESTKGEDGLHHLTAEDWEPEVFTILLNILHLQNRQVPRSISLEKLAKLAVLVDYYRCWEAVEMWTDIWIAEVKVQAPVPVSYGRNLILWMLVAWVFELDEEFEKTTAVALRQCQTPLINNMELPIPEAVIGE</sequence>